<dbReference type="EMBL" id="MBTG01000004">
    <property type="protein sequence ID" value="OPH60348.1"/>
    <property type="molecule type" value="Genomic_DNA"/>
</dbReference>
<sequence length="134" mass="14981">MSLANSACSVDGCENQPIEIGLCQIHLSEQKEKQSRERMNFYGKPDFVRNPKSSMSYEKRNFASIIVSILIAIACIELIVALILGYSAGNETYSSSFRWSAAFIWWGSGITSAAFIFGFSQIIQLLHEINSKMK</sequence>
<evidence type="ECO:0000256" key="1">
    <source>
        <dbReference type="SAM" id="Phobius"/>
    </source>
</evidence>
<keyword evidence="1" id="KW-0812">Transmembrane</keyword>
<evidence type="ECO:0000313" key="3">
    <source>
        <dbReference type="Proteomes" id="UP000190626"/>
    </source>
</evidence>
<keyword evidence="1" id="KW-1133">Transmembrane helix</keyword>
<gene>
    <name evidence="2" type="ORF">BC351_17780</name>
</gene>
<protein>
    <submittedName>
        <fullName evidence="2">Uncharacterized protein</fullName>
    </submittedName>
</protein>
<dbReference type="AlphaFoldDB" id="A0A1V4HR25"/>
<comment type="caution">
    <text evidence="2">The sequence shown here is derived from an EMBL/GenBank/DDBJ whole genome shotgun (WGS) entry which is preliminary data.</text>
</comment>
<evidence type="ECO:0000313" key="2">
    <source>
        <dbReference type="EMBL" id="OPH60348.1"/>
    </source>
</evidence>
<dbReference type="OrthoDB" id="2593527at2"/>
<dbReference type="Proteomes" id="UP000190626">
    <property type="component" value="Unassembled WGS sequence"/>
</dbReference>
<keyword evidence="1" id="KW-0472">Membrane</keyword>
<keyword evidence="3" id="KW-1185">Reference proteome</keyword>
<accession>A0A1V4HR25</accession>
<feature type="transmembrane region" description="Helical" evidence="1">
    <location>
        <begin position="62"/>
        <end position="84"/>
    </location>
</feature>
<organism evidence="2 3">
    <name type="scientific">Paenibacillus ferrarius</name>
    <dbReference type="NCBI Taxonomy" id="1469647"/>
    <lineage>
        <taxon>Bacteria</taxon>
        <taxon>Bacillati</taxon>
        <taxon>Bacillota</taxon>
        <taxon>Bacilli</taxon>
        <taxon>Bacillales</taxon>
        <taxon>Paenibacillaceae</taxon>
        <taxon>Paenibacillus</taxon>
    </lineage>
</organism>
<proteinExistence type="predicted"/>
<feature type="transmembrane region" description="Helical" evidence="1">
    <location>
        <begin position="104"/>
        <end position="126"/>
    </location>
</feature>
<name>A0A1V4HR25_9BACL</name>
<reference evidence="3" key="1">
    <citation type="submission" date="2016-07" db="EMBL/GenBank/DDBJ databases">
        <authorList>
            <person name="Florea S."/>
            <person name="Webb J.S."/>
            <person name="Jaromczyk J."/>
            <person name="Schardl C.L."/>
        </authorList>
    </citation>
    <scope>NUCLEOTIDE SEQUENCE [LARGE SCALE GENOMIC DNA]</scope>
    <source>
        <strain evidence="3">CY1</strain>
    </source>
</reference>
<dbReference type="RefSeq" id="WP_079409806.1">
    <property type="nucleotide sequence ID" value="NZ_MBTG01000004.1"/>
</dbReference>